<dbReference type="EMBL" id="MN739530">
    <property type="protein sequence ID" value="QHT10868.1"/>
    <property type="molecule type" value="Genomic_DNA"/>
</dbReference>
<organism evidence="2">
    <name type="scientific">viral metagenome</name>
    <dbReference type="NCBI Taxonomy" id="1070528"/>
    <lineage>
        <taxon>unclassified sequences</taxon>
        <taxon>metagenomes</taxon>
        <taxon>organismal metagenomes</taxon>
    </lineage>
</organism>
<evidence type="ECO:0000313" key="2">
    <source>
        <dbReference type="EMBL" id="QHT10868.1"/>
    </source>
</evidence>
<evidence type="ECO:0008006" key="3">
    <source>
        <dbReference type="Google" id="ProtNLM"/>
    </source>
</evidence>
<feature type="compositionally biased region" description="Basic and acidic residues" evidence="1">
    <location>
        <begin position="620"/>
        <end position="635"/>
    </location>
</feature>
<evidence type="ECO:0000256" key="1">
    <source>
        <dbReference type="SAM" id="MobiDB-lite"/>
    </source>
</evidence>
<reference evidence="2" key="1">
    <citation type="journal article" date="2020" name="Nature">
        <title>Giant virus diversity and host interactions through global metagenomics.</title>
        <authorList>
            <person name="Schulz F."/>
            <person name="Roux S."/>
            <person name="Paez-Espino D."/>
            <person name="Jungbluth S."/>
            <person name="Walsh D.A."/>
            <person name="Denef V.J."/>
            <person name="McMahon K.D."/>
            <person name="Konstantinidis K.T."/>
            <person name="Eloe-Fadrosh E.A."/>
            <person name="Kyrpides N.C."/>
            <person name="Woyke T."/>
        </authorList>
    </citation>
    <scope>NUCLEOTIDE SEQUENCE</scope>
    <source>
        <strain evidence="2">GVMAG-M-3300023174-111</strain>
    </source>
</reference>
<protein>
    <recommendedName>
        <fullName evidence="3">Helicase/UvrB N-terminal domain-containing protein</fullName>
    </recommendedName>
</protein>
<dbReference type="InterPro" id="IPR027417">
    <property type="entry name" value="P-loop_NTPase"/>
</dbReference>
<dbReference type="AlphaFoldDB" id="A0A6C0D264"/>
<proteinExistence type="predicted"/>
<name>A0A6C0D264_9ZZZZ</name>
<accession>A0A6C0D264</accession>
<dbReference type="SUPFAM" id="SSF52540">
    <property type="entry name" value="P-loop containing nucleoside triphosphate hydrolases"/>
    <property type="match status" value="1"/>
</dbReference>
<sequence>MDLSQSKLTKSEWQTAEKKVSDNELTILKLIIQGYHNTNIRHNENMSLYSFTKIEQTEEIESYLFQKYFQEICENMIKKYANNTPLASISFANITTRLAKTLKTADTIRLQNLDNHIKVNKTLIIEFLLLDLTLQLLKHLHEMKPKYAFYLYTLLQLKKTSIQNINKHTLEFINKIIDYSNNITKTSDIIKNAYDFIERNKYLLKYEDMTLFPHQKQLFSICKLKPDQPISPKLILYAAPTGTGKTLSPLGLSEEYRIIFVCVARHIGLALAKSAISMEKKVAFAFGCETASDVRLHYFSAINYTKNRRSGGIGKVDNSVGDNVEIMICDVQSYLTAMHYMLAFNPAERIITYWDEPTITLDYQEHPLHQVIQRNWAENQIPTMVLSCATLPSDEELQPVFADFRCKFAISYTTEPQIYTIKSADCKKSIPILNKAGECVLPHYLYEDYDEIVECAEYCKANKTLLRYFDLQHIIRFIEYVNRRNFVDEELLIDTYFDANIAAITMNSLKEYYLELLLYLKAEYWPTIYTELREARRAKYDNILFTTKDAYTLTDGPTIFLAEDVDKIGTFYIQQSNIDASVFRNILSKIVRNGEIIQRIEELESMIEAKESKMVTNGSGDKEKGAARESGRLCKESETWSEEINKIRKEIRAVSLDPQYVPNTKPHQEKWTPTKAVHEQAFMANIGEEMAKEIMMLNIDNNMKVLLLLGIGVFTKEPNPAYMEIMKTLADEQRLFIIIASTDYIYGTNYQFCHGVLGKDLTNMTQQKTLQAMGRIGRNNIQQDYTVRFRDDDMIMGLFSKPDFNQEAENMCRLFTSY</sequence>
<feature type="region of interest" description="Disordered" evidence="1">
    <location>
        <begin position="614"/>
        <end position="635"/>
    </location>
</feature>